<dbReference type="Proteomes" id="UP000189703">
    <property type="component" value="Unplaced"/>
</dbReference>
<dbReference type="GeneID" id="104603711"/>
<protein>
    <submittedName>
        <fullName evidence="3">Auxin-responsive protein SAUR64-like</fullName>
    </submittedName>
</protein>
<sequence length="149" mass="16886">MMINSKRVVEMTKKWRKVASVGRKRISLPPRTDKGSGVEKTGELLLAAKGHFVVYTADKRRFVIPLTYLNSNIFRELFRMSEEEFGLPRNGPITLPCDAAFMEYVVSLVQGHASKDLEKALLISMDAGRFSAFSSHPLGQTYQQQLRCF</sequence>
<evidence type="ECO:0000313" key="3">
    <source>
        <dbReference type="RefSeq" id="XP_010266110.1"/>
    </source>
</evidence>
<dbReference type="PANTHER" id="PTHR31175">
    <property type="entry name" value="AUXIN-RESPONSIVE FAMILY PROTEIN"/>
    <property type="match status" value="1"/>
</dbReference>
<dbReference type="InParanoid" id="A0A1U8ASP1"/>
<dbReference type="OrthoDB" id="1936278at2759"/>
<dbReference type="Pfam" id="PF02519">
    <property type="entry name" value="Auxin_inducible"/>
    <property type="match status" value="1"/>
</dbReference>
<keyword evidence="2" id="KW-1185">Reference proteome</keyword>
<dbReference type="InterPro" id="IPR003676">
    <property type="entry name" value="SAUR_fam"/>
</dbReference>
<evidence type="ECO:0000313" key="2">
    <source>
        <dbReference type="Proteomes" id="UP000189703"/>
    </source>
</evidence>
<reference evidence="3" key="1">
    <citation type="submission" date="2025-08" db="UniProtKB">
        <authorList>
            <consortium name="RefSeq"/>
        </authorList>
    </citation>
    <scope>IDENTIFICATION</scope>
</reference>
<evidence type="ECO:0000256" key="1">
    <source>
        <dbReference type="ARBA" id="ARBA00006974"/>
    </source>
</evidence>
<dbReference type="eggNOG" id="ENOG502S4GQ">
    <property type="taxonomic scope" value="Eukaryota"/>
</dbReference>
<dbReference type="FunCoup" id="A0A1U8ASP1">
    <property type="interactions" value="564"/>
</dbReference>
<dbReference type="PANTHER" id="PTHR31175:SF122">
    <property type="entry name" value="AUXIN-RESPONSIVE PROTEIN SAUR64-LIKE"/>
    <property type="match status" value="1"/>
</dbReference>
<dbReference type="OMA" id="TQEAHGC"/>
<dbReference type="RefSeq" id="XP_010266110.1">
    <property type="nucleotide sequence ID" value="XM_010267808.1"/>
</dbReference>
<dbReference type="GO" id="GO:0009733">
    <property type="term" value="P:response to auxin"/>
    <property type="evidence" value="ECO:0007669"/>
    <property type="project" value="InterPro"/>
</dbReference>
<dbReference type="KEGG" id="nnu:104603711"/>
<accession>A0A1U8ASP1</accession>
<gene>
    <name evidence="3" type="primary">LOC104603711</name>
</gene>
<proteinExistence type="inferred from homology"/>
<comment type="similarity">
    <text evidence="1">Belongs to the ARG7 family.</text>
</comment>
<name>A0A1U8ASP1_NELNU</name>
<organism evidence="2 3">
    <name type="scientific">Nelumbo nucifera</name>
    <name type="common">Sacred lotus</name>
    <dbReference type="NCBI Taxonomy" id="4432"/>
    <lineage>
        <taxon>Eukaryota</taxon>
        <taxon>Viridiplantae</taxon>
        <taxon>Streptophyta</taxon>
        <taxon>Embryophyta</taxon>
        <taxon>Tracheophyta</taxon>
        <taxon>Spermatophyta</taxon>
        <taxon>Magnoliopsida</taxon>
        <taxon>Proteales</taxon>
        <taxon>Nelumbonaceae</taxon>
        <taxon>Nelumbo</taxon>
    </lineage>
</organism>
<dbReference type="AlphaFoldDB" id="A0A1U8ASP1"/>